<name>A0AA46TSI1_9GAMM</name>
<keyword evidence="2" id="KW-1185">Reference proteome</keyword>
<dbReference type="InterPro" id="IPR007446">
    <property type="entry name" value="PilP"/>
</dbReference>
<dbReference type="PIRSF" id="PIRSF016481">
    <property type="entry name" value="Pilus_assembly_PilP"/>
    <property type="match status" value="1"/>
</dbReference>
<dbReference type="Pfam" id="PF04351">
    <property type="entry name" value="PilP"/>
    <property type="match status" value="1"/>
</dbReference>
<sequence>MKRLLCLLLCSVGLSGCSDPQLGQLDQTLSEIRRAPGGQAPEIVKKLPEYQSLDYRFSDARSPFLAPEGVRKNALQVEQVMSELAPDQQRTQEPLERFQLQTLRLVGTLRMGGQQVALIAPPEGDIVSVREGNYLGTNHGLINQIGPQEISIVERVFSPQHGWQERQATLTLEE</sequence>
<proteinExistence type="predicted"/>
<dbReference type="RefSeq" id="WP_030069649.1">
    <property type="nucleotide sequence ID" value="NZ_CP096973.1"/>
</dbReference>
<reference evidence="1" key="1">
    <citation type="submission" date="2022-05" db="EMBL/GenBank/DDBJ databases">
        <title>Complete sequence of a novel PHA-producing Halomonas strain.</title>
        <authorList>
            <person name="Zheng Z."/>
        </authorList>
    </citation>
    <scope>NUCLEOTIDE SEQUENCE</scope>
    <source>
        <strain evidence="1">ZZQ-149</strain>
    </source>
</reference>
<organism evidence="1 2">
    <name type="scientific">Halomonas qinghailakensis</name>
    <dbReference type="NCBI Taxonomy" id="2937790"/>
    <lineage>
        <taxon>Bacteria</taxon>
        <taxon>Pseudomonadati</taxon>
        <taxon>Pseudomonadota</taxon>
        <taxon>Gammaproteobacteria</taxon>
        <taxon>Oceanospirillales</taxon>
        <taxon>Halomonadaceae</taxon>
        <taxon>Halomonas</taxon>
    </lineage>
</organism>
<gene>
    <name evidence="1" type="ORF">M0220_04180</name>
</gene>
<dbReference type="Proteomes" id="UP001164935">
    <property type="component" value="Chromosome"/>
</dbReference>
<dbReference type="Gene3D" id="2.30.30.830">
    <property type="match status" value="1"/>
</dbReference>
<dbReference type="PROSITE" id="PS51257">
    <property type="entry name" value="PROKAR_LIPOPROTEIN"/>
    <property type="match status" value="1"/>
</dbReference>
<dbReference type="KEGG" id="hqn:M0220_04180"/>
<dbReference type="EMBL" id="CP096973">
    <property type="protein sequence ID" value="UYO75359.1"/>
    <property type="molecule type" value="Genomic_DNA"/>
</dbReference>
<accession>A0AA46TSI1</accession>
<evidence type="ECO:0000313" key="2">
    <source>
        <dbReference type="Proteomes" id="UP001164935"/>
    </source>
</evidence>
<evidence type="ECO:0000313" key="1">
    <source>
        <dbReference type="EMBL" id="UYO75359.1"/>
    </source>
</evidence>
<dbReference type="AlphaFoldDB" id="A0AA46TSI1"/>
<protein>
    <submittedName>
        <fullName evidence="1">Pilus assembly protein PilP</fullName>
    </submittedName>
</protein>